<dbReference type="InterPro" id="IPR050095">
    <property type="entry name" value="ECF_ABC_transporter_ATP-bd"/>
</dbReference>
<evidence type="ECO:0000256" key="1">
    <source>
        <dbReference type="ARBA" id="ARBA00004202"/>
    </source>
</evidence>
<reference evidence="10 11" key="1">
    <citation type="journal article" date="2015" name="Genome Announc.">
        <title>Expanding the biotechnology potential of lactobacilli through comparative genomics of 213 strains and associated genera.</title>
        <authorList>
            <person name="Sun Z."/>
            <person name="Harris H.M."/>
            <person name="McCann A."/>
            <person name="Guo C."/>
            <person name="Argimon S."/>
            <person name="Zhang W."/>
            <person name="Yang X."/>
            <person name="Jeffery I.B."/>
            <person name="Cooney J.C."/>
            <person name="Kagawa T.F."/>
            <person name="Liu W."/>
            <person name="Song Y."/>
            <person name="Salvetti E."/>
            <person name="Wrobel A."/>
            <person name="Rasinkangas P."/>
            <person name="Parkhill J."/>
            <person name="Rea M.C."/>
            <person name="O'Sullivan O."/>
            <person name="Ritari J."/>
            <person name="Douillard F.P."/>
            <person name="Paul Ross R."/>
            <person name="Yang R."/>
            <person name="Briner A.E."/>
            <person name="Felis G.E."/>
            <person name="de Vos W.M."/>
            <person name="Barrangou R."/>
            <person name="Klaenhammer T.R."/>
            <person name="Caufield P.W."/>
            <person name="Cui Y."/>
            <person name="Zhang H."/>
            <person name="O'Toole P.W."/>
        </authorList>
    </citation>
    <scope>NUCLEOTIDE SEQUENCE [LARGE SCALE GENOMIC DNA]</scope>
    <source>
        <strain evidence="10 11">DSM 23026</strain>
    </source>
</reference>
<dbReference type="PANTHER" id="PTHR43553">
    <property type="entry name" value="HEAVY METAL TRANSPORTER"/>
    <property type="match status" value="1"/>
</dbReference>
<gene>
    <name evidence="10" type="ORF">IV88_GL001144</name>
</gene>
<name>A0A0R2N9U9_9LACO</name>
<accession>A0A0R2N9U9</accession>
<evidence type="ECO:0000256" key="8">
    <source>
        <dbReference type="RuleBase" id="RU365104"/>
    </source>
</evidence>
<feature type="domain" description="ABC transporter" evidence="9">
    <location>
        <begin position="1"/>
        <end position="224"/>
    </location>
</feature>
<dbReference type="PROSITE" id="PS50893">
    <property type="entry name" value="ABC_TRANSPORTER_2"/>
    <property type="match status" value="1"/>
</dbReference>
<comment type="subcellular location">
    <subcellularLocation>
        <location evidence="1 8">Cell membrane</location>
        <topology evidence="1 8">Peripheral membrane protein</topology>
    </subcellularLocation>
</comment>
<keyword evidence="6" id="KW-1278">Translocase</keyword>
<dbReference type="Pfam" id="PF00005">
    <property type="entry name" value="ABC_tran"/>
    <property type="match status" value="1"/>
</dbReference>
<dbReference type="NCBIfam" id="TIGR04521">
    <property type="entry name" value="ECF_ATPase_2"/>
    <property type="match status" value="1"/>
</dbReference>
<keyword evidence="5 8" id="KW-0067">ATP-binding</keyword>
<dbReference type="InterPro" id="IPR015856">
    <property type="entry name" value="ABC_transpr_CbiO/EcfA_su"/>
</dbReference>
<dbReference type="GO" id="GO:0043190">
    <property type="term" value="C:ATP-binding cassette (ABC) transporter complex"/>
    <property type="evidence" value="ECO:0007669"/>
    <property type="project" value="TreeGrafter"/>
</dbReference>
<dbReference type="InterPro" id="IPR003593">
    <property type="entry name" value="AAA+_ATPase"/>
</dbReference>
<dbReference type="InterPro" id="IPR027417">
    <property type="entry name" value="P-loop_NTPase"/>
</dbReference>
<dbReference type="SUPFAM" id="SSF52540">
    <property type="entry name" value="P-loop containing nucleoside triphosphate hydrolases"/>
    <property type="match status" value="1"/>
</dbReference>
<evidence type="ECO:0000256" key="2">
    <source>
        <dbReference type="ARBA" id="ARBA00022448"/>
    </source>
</evidence>
<comment type="function">
    <text evidence="8">ATP-binding (A) component of a common energy-coupling factor (ECF) ABC-transporter complex.</text>
</comment>
<evidence type="ECO:0000256" key="4">
    <source>
        <dbReference type="ARBA" id="ARBA00022741"/>
    </source>
</evidence>
<dbReference type="InterPro" id="IPR030946">
    <property type="entry name" value="EcfA2"/>
</dbReference>
<dbReference type="GO" id="GO:0016887">
    <property type="term" value="F:ATP hydrolysis activity"/>
    <property type="evidence" value="ECO:0007669"/>
    <property type="project" value="InterPro"/>
</dbReference>
<dbReference type="Proteomes" id="UP000051249">
    <property type="component" value="Unassembled WGS sequence"/>
</dbReference>
<evidence type="ECO:0000313" key="11">
    <source>
        <dbReference type="Proteomes" id="UP000051249"/>
    </source>
</evidence>
<evidence type="ECO:0000256" key="3">
    <source>
        <dbReference type="ARBA" id="ARBA00022475"/>
    </source>
</evidence>
<dbReference type="CDD" id="cd03225">
    <property type="entry name" value="ABC_cobalt_CbiO_domain1"/>
    <property type="match status" value="1"/>
</dbReference>
<comment type="caution">
    <text evidence="10">The sequence shown here is derived from an EMBL/GenBank/DDBJ whole genome shotgun (WGS) entry which is preliminary data.</text>
</comment>
<keyword evidence="3 8" id="KW-1003">Cell membrane</keyword>
<evidence type="ECO:0000256" key="5">
    <source>
        <dbReference type="ARBA" id="ARBA00022840"/>
    </source>
</evidence>
<dbReference type="SMART" id="SM00382">
    <property type="entry name" value="AAA"/>
    <property type="match status" value="1"/>
</dbReference>
<dbReference type="InterPro" id="IPR017871">
    <property type="entry name" value="ABC_transporter-like_CS"/>
</dbReference>
<organism evidence="10 11">
    <name type="scientific">Pediococcus argentinicus</name>
    <dbReference type="NCBI Taxonomy" id="480391"/>
    <lineage>
        <taxon>Bacteria</taxon>
        <taxon>Bacillati</taxon>
        <taxon>Bacillota</taxon>
        <taxon>Bacilli</taxon>
        <taxon>Lactobacillales</taxon>
        <taxon>Lactobacillaceae</taxon>
        <taxon>Pediococcus</taxon>
    </lineage>
</organism>
<evidence type="ECO:0000259" key="9">
    <source>
        <dbReference type="PROSITE" id="PS50893"/>
    </source>
</evidence>
<evidence type="ECO:0000313" key="10">
    <source>
        <dbReference type="EMBL" id="KRO22647.1"/>
    </source>
</evidence>
<evidence type="ECO:0000256" key="6">
    <source>
        <dbReference type="ARBA" id="ARBA00022967"/>
    </source>
</evidence>
<dbReference type="PATRIC" id="fig|480391.4.peg.1161"/>
<dbReference type="GO" id="GO:0005524">
    <property type="term" value="F:ATP binding"/>
    <property type="evidence" value="ECO:0007669"/>
    <property type="project" value="UniProtKB-UniRule"/>
</dbReference>
<dbReference type="EC" id="7.-.-.-" evidence="8"/>
<dbReference type="GO" id="GO:0042626">
    <property type="term" value="F:ATPase-coupled transmembrane transporter activity"/>
    <property type="evidence" value="ECO:0007669"/>
    <property type="project" value="TreeGrafter"/>
</dbReference>
<comment type="subunit">
    <text evidence="8">Forms a stable energy-coupling factor (ECF) transporter complex composed of 2 membrane-embedded substrate-binding proteins (S component), 2 ATP-binding proteins (A component) and 2 transmembrane proteins (T component).</text>
</comment>
<dbReference type="InterPro" id="IPR003439">
    <property type="entry name" value="ABC_transporter-like_ATP-bd"/>
</dbReference>
<dbReference type="PANTHER" id="PTHR43553:SF27">
    <property type="entry name" value="ENERGY-COUPLING FACTOR TRANSPORTER ATP-BINDING PROTEIN ECFA2"/>
    <property type="match status" value="1"/>
</dbReference>
<dbReference type="Gene3D" id="3.40.50.300">
    <property type="entry name" value="P-loop containing nucleotide triphosphate hydrolases"/>
    <property type="match status" value="1"/>
</dbReference>
<proteinExistence type="inferred from homology"/>
<dbReference type="FunFam" id="3.40.50.300:FF:000224">
    <property type="entry name" value="Energy-coupling factor transporter ATP-binding protein EcfA"/>
    <property type="match status" value="1"/>
</dbReference>
<comment type="similarity">
    <text evidence="8">Belongs to the ABC transporter superfamily. Energy-coupling factor EcfA family.</text>
</comment>
<keyword evidence="2 8" id="KW-0813">Transport</keyword>
<keyword evidence="4 8" id="KW-0547">Nucleotide-binding</keyword>
<protein>
    <recommendedName>
        <fullName evidence="8">Energy-coupling factor transporter ATP-binding protein EcfA2</fullName>
        <ecNumber evidence="8">7.-.-.-</ecNumber>
    </recommendedName>
</protein>
<dbReference type="AlphaFoldDB" id="A0A0R2N9U9"/>
<dbReference type="EMBL" id="JQCQ01000036">
    <property type="protein sequence ID" value="KRO22647.1"/>
    <property type="molecule type" value="Genomic_DNA"/>
</dbReference>
<sequence>MFDINLAIKDGSYTAVIGHTGSGKSTLIQHLNGLLKPTSGIVVVNGEEINTKSKNKQLLKVRKNVGLVFQFPESQLFADTVLEDVKFGPINFEIEDSKATSLAEDSLNKVGIPKELWSRSPFELSGGQMRRVAIAGIIAIHPEILILDEPTAGLDPQGRTEMMTLFNELHQSENMTVILVTHQMNDVSNYADHVVVLEKGHVIKQDSPQKVFSDPDWLKQHHLSLPEVTEMAFELQEKGFVFKTMPLTVEQLTDEIISQT</sequence>
<evidence type="ECO:0000256" key="7">
    <source>
        <dbReference type="ARBA" id="ARBA00023136"/>
    </source>
</evidence>
<keyword evidence="7 8" id="KW-0472">Membrane</keyword>
<dbReference type="PROSITE" id="PS00211">
    <property type="entry name" value="ABC_TRANSPORTER_1"/>
    <property type="match status" value="1"/>
</dbReference>
<keyword evidence="11" id="KW-1185">Reference proteome</keyword>